<dbReference type="Pfam" id="PF17963">
    <property type="entry name" value="Big_9"/>
    <property type="match status" value="1"/>
</dbReference>
<dbReference type="InterPro" id="IPR036415">
    <property type="entry name" value="Lamin_tail_dom_sf"/>
</dbReference>
<dbReference type="SUPFAM" id="SSF55486">
    <property type="entry name" value="Metalloproteases ('zincins'), catalytic domain"/>
    <property type="match status" value="1"/>
</dbReference>
<gene>
    <name evidence="2" type="ORF">DXX93_14015</name>
</gene>
<comment type="caution">
    <text evidence="2">The sequence shown here is derived from an EMBL/GenBank/DDBJ whole genome shotgun (WGS) entry which is preliminary data.</text>
</comment>
<dbReference type="Pfam" id="PF00932">
    <property type="entry name" value="LTD"/>
    <property type="match status" value="1"/>
</dbReference>
<proteinExistence type="predicted"/>
<reference evidence="2 3" key="1">
    <citation type="submission" date="2018-08" db="EMBL/GenBank/DDBJ databases">
        <title>Thalassotalea euphylliae genome.</title>
        <authorList>
            <person name="Summers S."/>
            <person name="Rice S.A."/>
            <person name="Freckelton M.L."/>
            <person name="Nedved B.T."/>
            <person name="Hadfield M.G."/>
        </authorList>
    </citation>
    <scope>NUCLEOTIDE SEQUENCE [LARGE SCALE GENOMIC DNA]</scope>
    <source>
        <strain evidence="2 3">H1</strain>
    </source>
</reference>
<evidence type="ECO:0000259" key="1">
    <source>
        <dbReference type="PROSITE" id="PS51841"/>
    </source>
</evidence>
<evidence type="ECO:0000313" key="3">
    <source>
        <dbReference type="Proteomes" id="UP000256478"/>
    </source>
</evidence>
<dbReference type="OrthoDB" id="369088at2"/>
<dbReference type="PROSITE" id="PS51257">
    <property type="entry name" value="PROKAR_LIPOPROTEIN"/>
    <property type="match status" value="1"/>
</dbReference>
<accession>A0A3E0TT15</accession>
<dbReference type="AlphaFoldDB" id="A0A3E0TT15"/>
<evidence type="ECO:0000313" key="2">
    <source>
        <dbReference type="EMBL" id="REL27564.1"/>
    </source>
</evidence>
<feature type="domain" description="LTD" evidence="1">
    <location>
        <begin position="230"/>
        <end position="362"/>
    </location>
</feature>
<organism evidence="2 3">
    <name type="scientific">Thalassotalea euphylliae</name>
    <dbReference type="NCBI Taxonomy" id="1655234"/>
    <lineage>
        <taxon>Bacteria</taxon>
        <taxon>Pseudomonadati</taxon>
        <taxon>Pseudomonadota</taxon>
        <taxon>Gammaproteobacteria</taxon>
        <taxon>Alteromonadales</taxon>
        <taxon>Colwelliaceae</taxon>
        <taxon>Thalassotalea</taxon>
    </lineage>
</organism>
<dbReference type="EMBL" id="QUOU01000001">
    <property type="protein sequence ID" value="REL27564.1"/>
    <property type="molecule type" value="Genomic_DNA"/>
</dbReference>
<protein>
    <recommendedName>
        <fullName evidence="1">LTD domain-containing protein</fullName>
    </recommendedName>
</protein>
<name>A0A3E0TT15_9GAMM</name>
<sequence>MLRSFQMMDFNSTLKSCVYCVSLAILMACGGDNKRANVAPTIDSQDLEVQFAQPLTFDVTASDNNGDKLSYTIARHPQHGKLVYLGENRYTYQPEQGQVIPASFIISVSDGKLSAKTAINVAIIDDNPFQLISHLPAANEAFYSNSGQLTLNFNSVSALPENSQDYSCEHTIGLINQANEECVPVRLSLAANKKQLVIEPQYALPAVTRFSLNIHQTHRNFVGAALIKDYQVNFATAAKQPVINELILTDFDTDYRWLELYNGTASTINLAHYQISTQALNTETFEVSAQHSFVLPEQTLAPGQYYVVQNAHLPFEWRNGFKSTTERFIVTGEQYMYWSTSGYIELMNAADKQVIDVVKFGDYDSDIHATAWQGDNIATDGINIIYRVNNKEAGQNGASKTNWQLSAYPTAGAINDVACEDDLDKDGIPDCNEQAGTTYAGLPLHQWGARAGQPDIFVEIDYMNSDDPGVRPQWHTLAKVKQVFADNGIAIHFDAGTLFAQHSIAPQDRFNLGGGNEVAYSQSTYFAQSPGQSSVLAYKSEHFALARDNIFHYTLFANSQQLDGSYGSAGYAEINGDDLIITLGGWGLNDANETSRNYLINMQSATLVHELGHNFGLLHGGLDGVNNKPNHLSSMNYDYQLSGIPTIGNNEGDRLMQNRYFPNERCTPFTLVNGPEGDFHKYNIGYSHGVSIELFEGDLDEQIGFGHQASSSIDYNCDGEIAKSPVSVDLDLNSYQDDIFTDYNEWQALELDFNTVKPFDAPPILQQLRDISAAPLEELAPSDALLNNIKRAGL</sequence>
<dbReference type="SUPFAM" id="SSF74853">
    <property type="entry name" value="Lamin A/C globular tail domain"/>
    <property type="match status" value="1"/>
</dbReference>
<dbReference type="Proteomes" id="UP000256478">
    <property type="component" value="Unassembled WGS sequence"/>
</dbReference>
<dbReference type="InterPro" id="IPR001322">
    <property type="entry name" value="Lamin_tail_dom"/>
</dbReference>
<dbReference type="PROSITE" id="PS51841">
    <property type="entry name" value="LTD"/>
    <property type="match status" value="1"/>
</dbReference>